<feature type="transmembrane region" description="Helical" evidence="1">
    <location>
        <begin position="34"/>
        <end position="52"/>
    </location>
</feature>
<sequence length="278" mass="31578">MANAHVAIGPFAGLTFLACYLSGKIKVFDRRGHVAKLCLLFLPILVAVLIGISRVDDYWPERSSEYLSLLSFASTFFPYPFDDNGSKHYLYNDVTAFLNRDLQEWRLRWRFSRVLWVSDGGILKSNGKVCSRRYSIYGEMREIMGSVGEIGEKNLDRIGEGCWVNHHDMEIGSGSQYEDEGHYDDRARSYKGVVINGDGGQQDRGREKREYQGKGKGKMFEEGDSKWVKAADREHKLTTTIIVVAIVVRRKVPVIGTIEESIHGHIKMTCKSACRLAW</sequence>
<dbReference type="Proteomes" id="UP000712600">
    <property type="component" value="Unassembled WGS sequence"/>
</dbReference>
<name>A0A8S9PD59_BRACR</name>
<dbReference type="GO" id="GO:0006644">
    <property type="term" value="P:phospholipid metabolic process"/>
    <property type="evidence" value="ECO:0007669"/>
    <property type="project" value="InterPro"/>
</dbReference>
<dbReference type="GO" id="GO:0016020">
    <property type="term" value="C:membrane"/>
    <property type="evidence" value="ECO:0007669"/>
    <property type="project" value="TreeGrafter"/>
</dbReference>
<dbReference type="PANTHER" id="PTHR10165:SF187">
    <property type="entry name" value="LIPID PHOSPHATE PHOSPHATASE 4-RELATED"/>
    <property type="match status" value="1"/>
</dbReference>
<proteinExistence type="predicted"/>
<dbReference type="EMBL" id="QGKX02001521">
    <property type="protein sequence ID" value="KAF3514988.1"/>
    <property type="molecule type" value="Genomic_DNA"/>
</dbReference>
<dbReference type="InterPro" id="IPR043216">
    <property type="entry name" value="PAP-like"/>
</dbReference>
<evidence type="ECO:0000256" key="1">
    <source>
        <dbReference type="SAM" id="Phobius"/>
    </source>
</evidence>
<dbReference type="AlphaFoldDB" id="A0A8S9PD59"/>
<keyword evidence="1" id="KW-0472">Membrane</keyword>
<reference evidence="2" key="1">
    <citation type="submission" date="2019-12" db="EMBL/GenBank/DDBJ databases">
        <title>Genome sequencing and annotation of Brassica cretica.</title>
        <authorList>
            <person name="Studholme D.J."/>
            <person name="Sarris P."/>
        </authorList>
    </citation>
    <scope>NUCLEOTIDE SEQUENCE</scope>
    <source>
        <strain evidence="2">PFS-109/04</strain>
        <tissue evidence="2">Leaf</tissue>
    </source>
</reference>
<accession>A0A8S9PD59</accession>
<protein>
    <submittedName>
        <fullName evidence="2">Uncharacterized protein</fullName>
    </submittedName>
</protein>
<organism evidence="2 3">
    <name type="scientific">Brassica cretica</name>
    <name type="common">Mustard</name>
    <dbReference type="NCBI Taxonomy" id="69181"/>
    <lineage>
        <taxon>Eukaryota</taxon>
        <taxon>Viridiplantae</taxon>
        <taxon>Streptophyta</taxon>
        <taxon>Embryophyta</taxon>
        <taxon>Tracheophyta</taxon>
        <taxon>Spermatophyta</taxon>
        <taxon>Magnoliopsida</taxon>
        <taxon>eudicotyledons</taxon>
        <taxon>Gunneridae</taxon>
        <taxon>Pentapetalae</taxon>
        <taxon>rosids</taxon>
        <taxon>malvids</taxon>
        <taxon>Brassicales</taxon>
        <taxon>Brassicaceae</taxon>
        <taxon>Brassiceae</taxon>
        <taxon>Brassica</taxon>
    </lineage>
</organism>
<keyword evidence="1" id="KW-1133">Transmembrane helix</keyword>
<gene>
    <name evidence="2" type="ORF">F2Q69_00007814</name>
</gene>
<dbReference type="GO" id="GO:0046839">
    <property type="term" value="P:phospholipid dephosphorylation"/>
    <property type="evidence" value="ECO:0007669"/>
    <property type="project" value="TreeGrafter"/>
</dbReference>
<keyword evidence="1" id="KW-0812">Transmembrane</keyword>
<comment type="caution">
    <text evidence="2">The sequence shown here is derived from an EMBL/GenBank/DDBJ whole genome shotgun (WGS) entry which is preliminary data.</text>
</comment>
<feature type="transmembrane region" description="Helical" evidence="1">
    <location>
        <begin position="6"/>
        <end position="22"/>
    </location>
</feature>
<evidence type="ECO:0000313" key="2">
    <source>
        <dbReference type="EMBL" id="KAF3514988.1"/>
    </source>
</evidence>
<dbReference type="PANTHER" id="PTHR10165">
    <property type="entry name" value="LIPID PHOSPHATE PHOSPHATASE"/>
    <property type="match status" value="1"/>
</dbReference>
<dbReference type="GO" id="GO:0008195">
    <property type="term" value="F:phosphatidate phosphatase activity"/>
    <property type="evidence" value="ECO:0007669"/>
    <property type="project" value="TreeGrafter"/>
</dbReference>
<evidence type="ECO:0000313" key="3">
    <source>
        <dbReference type="Proteomes" id="UP000712600"/>
    </source>
</evidence>